<feature type="compositionally biased region" description="Low complexity" evidence="1">
    <location>
        <begin position="1"/>
        <end position="11"/>
    </location>
</feature>
<dbReference type="EMBL" id="GBRH01186883">
    <property type="protein sequence ID" value="JAE11013.1"/>
    <property type="molecule type" value="Transcribed_RNA"/>
</dbReference>
<proteinExistence type="predicted"/>
<accession>A0A0A9FRU3</accession>
<dbReference type="AlphaFoldDB" id="A0A0A9FRU3"/>
<name>A0A0A9FRU3_ARUDO</name>
<organism evidence="2">
    <name type="scientific">Arundo donax</name>
    <name type="common">Giant reed</name>
    <name type="synonym">Donax arundinaceus</name>
    <dbReference type="NCBI Taxonomy" id="35708"/>
    <lineage>
        <taxon>Eukaryota</taxon>
        <taxon>Viridiplantae</taxon>
        <taxon>Streptophyta</taxon>
        <taxon>Embryophyta</taxon>
        <taxon>Tracheophyta</taxon>
        <taxon>Spermatophyta</taxon>
        <taxon>Magnoliopsida</taxon>
        <taxon>Liliopsida</taxon>
        <taxon>Poales</taxon>
        <taxon>Poaceae</taxon>
        <taxon>PACMAD clade</taxon>
        <taxon>Arundinoideae</taxon>
        <taxon>Arundineae</taxon>
        <taxon>Arundo</taxon>
    </lineage>
</organism>
<protein>
    <submittedName>
        <fullName evidence="2">Uncharacterized protein</fullName>
    </submittedName>
</protein>
<reference evidence="2" key="2">
    <citation type="journal article" date="2015" name="Data Brief">
        <title>Shoot transcriptome of the giant reed, Arundo donax.</title>
        <authorList>
            <person name="Barrero R.A."/>
            <person name="Guerrero F.D."/>
            <person name="Moolhuijzen P."/>
            <person name="Goolsby J.A."/>
            <person name="Tidwell J."/>
            <person name="Bellgard S.E."/>
            <person name="Bellgard M.I."/>
        </authorList>
    </citation>
    <scope>NUCLEOTIDE SEQUENCE</scope>
    <source>
        <tissue evidence="2">Shoot tissue taken approximately 20 cm above the soil surface</tissue>
    </source>
</reference>
<evidence type="ECO:0000256" key="1">
    <source>
        <dbReference type="SAM" id="MobiDB-lite"/>
    </source>
</evidence>
<evidence type="ECO:0000313" key="2">
    <source>
        <dbReference type="EMBL" id="JAE11013.1"/>
    </source>
</evidence>
<feature type="compositionally biased region" description="Polar residues" evidence="1">
    <location>
        <begin position="28"/>
        <end position="40"/>
    </location>
</feature>
<feature type="region of interest" description="Disordered" evidence="1">
    <location>
        <begin position="1"/>
        <end position="53"/>
    </location>
</feature>
<sequence>MGSSSPSLTSSCRCEALQPSRDAPMPPQMSNVNVDLVSNTNDHEMRMKRRRER</sequence>
<reference evidence="2" key="1">
    <citation type="submission" date="2014-09" db="EMBL/GenBank/DDBJ databases">
        <authorList>
            <person name="Magalhaes I.L.F."/>
            <person name="Oliveira U."/>
            <person name="Santos F.R."/>
            <person name="Vidigal T.H.D.A."/>
            <person name="Brescovit A.D."/>
            <person name="Santos A.J."/>
        </authorList>
    </citation>
    <scope>NUCLEOTIDE SEQUENCE</scope>
    <source>
        <tissue evidence="2">Shoot tissue taken approximately 20 cm above the soil surface</tissue>
    </source>
</reference>